<dbReference type="Pfam" id="PF13391">
    <property type="entry name" value="HNH_2"/>
    <property type="match status" value="1"/>
</dbReference>
<dbReference type="InterPro" id="IPR003615">
    <property type="entry name" value="HNH_nuc"/>
</dbReference>
<keyword evidence="2" id="KW-0255">Endonuclease</keyword>
<protein>
    <submittedName>
        <fullName evidence="2">Putative restriction endonuclease</fullName>
    </submittedName>
</protein>
<dbReference type="AlphaFoldDB" id="A0A840VKD1"/>
<reference evidence="2 3" key="1">
    <citation type="submission" date="2020-08" db="EMBL/GenBank/DDBJ databases">
        <title>Genomic Encyclopedia of Type Strains, Phase IV (KMG-IV): sequencing the most valuable type-strain genomes for metagenomic binning, comparative biology and taxonomic classification.</title>
        <authorList>
            <person name="Goeker M."/>
        </authorList>
    </citation>
    <scope>NUCLEOTIDE SEQUENCE [LARGE SCALE GENOMIC DNA]</scope>
    <source>
        <strain evidence="2 3">DSM 27026</strain>
    </source>
</reference>
<feature type="domain" description="HNH nuclease" evidence="1">
    <location>
        <begin position="167"/>
        <end position="213"/>
    </location>
</feature>
<dbReference type="GO" id="GO:0004519">
    <property type="term" value="F:endonuclease activity"/>
    <property type="evidence" value="ECO:0007669"/>
    <property type="project" value="UniProtKB-KW"/>
</dbReference>
<evidence type="ECO:0000259" key="1">
    <source>
        <dbReference type="Pfam" id="PF13391"/>
    </source>
</evidence>
<keyword evidence="3" id="KW-1185">Reference proteome</keyword>
<dbReference type="EMBL" id="JACHFJ010000001">
    <property type="protein sequence ID" value="MBB5371960.1"/>
    <property type="molecule type" value="Genomic_DNA"/>
</dbReference>
<name>A0A840VKD1_9PROT</name>
<keyword evidence="2" id="KW-0378">Hydrolase</keyword>
<evidence type="ECO:0000313" key="2">
    <source>
        <dbReference type="EMBL" id="MBB5371960.1"/>
    </source>
</evidence>
<sequence>MRTLVVYWKSGEAKGYSDLLPCRWFEAEGEWPSVTHDILGPRNGKWPAKFTLTVKGDVALFDYAGKNGEHISANENYTVCIGTLKIVFKANSSRTIVRQILWRNHDDKKFQTADVDYFEQDLTEKEDALFNPLDLEDGRKWIKQMIVLRRGQSSFRKKLMIAYESRCAITGCTIPEVLEAAHISPYMGDKTNHVTNGLLLRADIHTLFDCGLIEVSRDYKIIAPDHIRTFYQLPERITLPHVKRDWPNQDALEQKLRDD</sequence>
<evidence type="ECO:0000313" key="3">
    <source>
        <dbReference type="Proteomes" id="UP000553706"/>
    </source>
</evidence>
<accession>A0A840VKD1</accession>
<comment type="caution">
    <text evidence="2">The sequence shown here is derived from an EMBL/GenBank/DDBJ whole genome shotgun (WGS) entry which is preliminary data.</text>
</comment>
<proteinExistence type="predicted"/>
<gene>
    <name evidence="2" type="ORF">HNP71_000184</name>
</gene>
<dbReference type="RefSeq" id="WP_221246559.1">
    <property type="nucleotide sequence ID" value="NZ_JACHFJ010000001.1"/>
</dbReference>
<organism evidence="2 3">
    <name type="scientific">Acidocella aromatica</name>
    <dbReference type="NCBI Taxonomy" id="1303579"/>
    <lineage>
        <taxon>Bacteria</taxon>
        <taxon>Pseudomonadati</taxon>
        <taxon>Pseudomonadota</taxon>
        <taxon>Alphaproteobacteria</taxon>
        <taxon>Acetobacterales</taxon>
        <taxon>Acidocellaceae</taxon>
        <taxon>Acidocella</taxon>
    </lineage>
</organism>
<keyword evidence="2" id="KW-0540">Nuclease</keyword>
<dbReference type="Proteomes" id="UP000553706">
    <property type="component" value="Unassembled WGS sequence"/>
</dbReference>